<evidence type="ECO:0000313" key="1">
    <source>
        <dbReference type="EMBL" id="KAG1889608.1"/>
    </source>
</evidence>
<dbReference type="EMBL" id="JABBWK010000157">
    <property type="protein sequence ID" value="KAG1889608.1"/>
    <property type="molecule type" value="Genomic_DNA"/>
</dbReference>
<keyword evidence="2" id="KW-1185">Reference proteome</keyword>
<dbReference type="RefSeq" id="XP_041217469.1">
    <property type="nucleotide sequence ID" value="XM_041363343.1"/>
</dbReference>
<gene>
    <name evidence="1" type="ORF">F5891DRAFT_1073509</name>
</gene>
<feature type="non-terminal residue" evidence="1">
    <location>
        <position position="198"/>
    </location>
</feature>
<name>A0AAD4DQ99_9AGAM</name>
<comment type="caution">
    <text evidence="1">The sequence shown here is derived from an EMBL/GenBank/DDBJ whole genome shotgun (WGS) entry which is preliminary data.</text>
</comment>
<dbReference type="GeneID" id="64657641"/>
<dbReference type="AlphaFoldDB" id="A0AAD4DQ99"/>
<sequence>WWGSWAENENRDTLTWYLLDELSTYENDHKHLLVKPIYIQDLQLMHECISADVAGLRSDLHTLTAMLYNGQLTHLPNSLSSTGMCNALHSSTLLSNLGNPCIIHHSSGSQPPSSEAASWRQIMKHWTDDWLPEWIHGKNKKFFAMKYHQHLVIALEFLDQFNGHEPAFLTAYPEATVGHTALLQAINRMKKECGDIIP</sequence>
<proteinExistence type="predicted"/>
<accession>A0AAD4DQ99</accession>
<reference evidence="1" key="1">
    <citation type="journal article" date="2020" name="New Phytol.">
        <title>Comparative genomics reveals dynamic genome evolution in host specialist ectomycorrhizal fungi.</title>
        <authorList>
            <person name="Lofgren L.A."/>
            <person name="Nguyen N.H."/>
            <person name="Vilgalys R."/>
            <person name="Ruytinx J."/>
            <person name="Liao H.L."/>
            <person name="Branco S."/>
            <person name="Kuo A."/>
            <person name="LaButti K."/>
            <person name="Lipzen A."/>
            <person name="Andreopoulos W."/>
            <person name="Pangilinan J."/>
            <person name="Riley R."/>
            <person name="Hundley H."/>
            <person name="Na H."/>
            <person name="Barry K."/>
            <person name="Grigoriev I.V."/>
            <person name="Stajich J.E."/>
            <person name="Kennedy P.G."/>
        </authorList>
    </citation>
    <scope>NUCLEOTIDE SEQUENCE</scope>
    <source>
        <strain evidence="1">FC203</strain>
    </source>
</reference>
<dbReference type="Proteomes" id="UP001195769">
    <property type="component" value="Unassembled WGS sequence"/>
</dbReference>
<organism evidence="1 2">
    <name type="scientific">Suillus fuscotomentosus</name>
    <dbReference type="NCBI Taxonomy" id="1912939"/>
    <lineage>
        <taxon>Eukaryota</taxon>
        <taxon>Fungi</taxon>
        <taxon>Dikarya</taxon>
        <taxon>Basidiomycota</taxon>
        <taxon>Agaricomycotina</taxon>
        <taxon>Agaricomycetes</taxon>
        <taxon>Agaricomycetidae</taxon>
        <taxon>Boletales</taxon>
        <taxon>Suillineae</taxon>
        <taxon>Suillaceae</taxon>
        <taxon>Suillus</taxon>
    </lineage>
</organism>
<protein>
    <submittedName>
        <fullName evidence="1">Uncharacterized protein</fullName>
    </submittedName>
</protein>
<evidence type="ECO:0000313" key="2">
    <source>
        <dbReference type="Proteomes" id="UP001195769"/>
    </source>
</evidence>